<accession>A0ABV6YYG3</accession>
<sequence length="1948" mass="209837">MFLINDSMSGINLKRQKLRRLQQSLNIVSVSAPNNIVAPARAFIVTTQTRPGDNIFIVLIFTKKSVKPIFFEFHKNPVSAKRALSVEEDALSFVEDMGFEMHEIPISDEARDNVDEWVNKLKVFYFPQPTGNIELQPASESIVADGSSQVLIESQPILDTDGDTVSNDTPFIVKTSQGMVVNPFTTEMANPATILSKSGFLTFAILSSTDVGLSTIQVRSQSGSARGLTRVIFVPGDPAGEIVLSPNEIETIADGTRTISIESAAIKDERGNMIADGAEFVVSCTSGSVLDPSARKGEQKIKILSRGSALKFLYKAAKKTGLATITVQSMTGIALGECRVKLIAGPPAGDIEVTSSHATVQVKDHRQIKITTEIITDEAGNAVSDDIPFLSSTDVGLLVTDDGIEKNEIELYPRQGIISFGFQPGTKAGFANINLKAMQGNAKGSCSVMILAGGPTTNLNLRVDQDELYADGRSIARIFTETPIVDDYGNVIEDDTPFNVIADNGSIVGLLPGNVALSAGGNISFEYLSPTTGKSARITVQGPGTKSKEVVEIALIPLDPVGTIVMSSSQKSMTANETDECEIGCEPIVTSAGTPVTDGTTILVEINLGEFISFDGSRMGQKMEAYTTEGTFNFQIRVGKKRGTMTVKAKSMTGSAEGELSIPILAEVPEGSIELKAEKDSIVADGKSRVWITSEAITDAYENFVDDGTLITVECERGEILAEKLTRDEEGYQIPTLNGIIRFQLEADTRTGTAQITALSVDGFAMGTIDINLISGPAHGTIELQCKQTERFRVDHDLIDITSSIIQDRHGNTVNDENIFTIRADQGSLLDAKQDQENESLRLNSQNGYLNFHYKAGSKPGKVTISLEDTTGNSSGELRFEIFPGLPSGLFELQSEKEELLAGETEPYLIKSQIITDLHDNVIEDGLEFTVTADPPLTLYAQPETPFPDAKHTVTSQAGLIQFWVTSEEPVTTRIQAQSVLGEAKSQLDLDFAAQTATGIITLNAEKTSLVADGESTTFVSSDVIQNASHKPVSDGALFALNVENGFAYIDDLEKAASEIELLSKEGKLSFYLISTPQIGTLKCSVSSKEGDARGDCEITLVTGFPFGYVSLSAEKDTLYSGEPEPVHITSDLIRDRHKNTVSDNIEITASCKNGTVSLHKEYIGQEEIKVPVTNGALSFFAFTPATPATMRISVWSEDQQAKGDLDIEVEHAPPVPEVPLSYDQEELIADGISMIEVRSPILKDLFNKVIPDEIEYIVTLQDGVGLVDSMEEPEAQFSVFSQDGLIRFKILAPTDTATITADVIAVDYDSNGTLSLTFNRPRPYGEIILTAPQGTVQRAGSTDAIPIQSDIITSDRSEPVLDGEKFLITCSMGNISSESGRQADKGWIVPAQESRIAFTFHPPSEVGQAMITVSACHSEAHGELSIQLVAGPPSGTIILAAAPSTITSEDRDPIHLTSQLLKDSHNHQISDEWEFQVTIEGGTGALSNQEKETGTETFQLTPDNGLLSFYLYPAENVSNILITVSASAAESEAQGELSLAVMQVTPTGEIILIPNLEHLTADGKSTTTICSEIILNNQGEPVPDGEKFMVHSDKGSISSASGEVTEEGVIITAATGKVSFALRASKKSGVAHLQISSLSGDARGERELNFEPGEASGNIALTADPLQIIADGSSKTLISSETITDLNGNVVADGTLIFMETDAGELSSQTQDQKEDEAFSVPTVKGKIEADLKASTQAGVATIIAWSQLGNAIGNLEVFMTRGLSEGEIILLPSSHEPHADGQEITTISTLPIKDKCGNYVADDETFMVTISRPDKQQEKFECSPKSGKLEIEIKAQTIPGETIIDVKSSEGKAAGTVTLLYQPQKEKDVEDDEWFFAESEDDFLVEEPENVFDEETDEFGRSIDDSFSKIISPSEEISPQDTTTDKDKKKSDENPLLDFYKFFAGF</sequence>
<dbReference type="EMBL" id="JBHPBY010000169">
    <property type="protein sequence ID" value="MFC1851244.1"/>
    <property type="molecule type" value="Genomic_DNA"/>
</dbReference>
<gene>
    <name evidence="2" type="ORF">ACFL27_13695</name>
</gene>
<evidence type="ECO:0000313" key="3">
    <source>
        <dbReference type="Proteomes" id="UP001594351"/>
    </source>
</evidence>
<organism evidence="2 3">
    <name type="scientific">candidate division CSSED10-310 bacterium</name>
    <dbReference type="NCBI Taxonomy" id="2855610"/>
    <lineage>
        <taxon>Bacteria</taxon>
        <taxon>Bacteria division CSSED10-310</taxon>
    </lineage>
</organism>
<proteinExistence type="predicted"/>
<evidence type="ECO:0000256" key="1">
    <source>
        <dbReference type="SAM" id="MobiDB-lite"/>
    </source>
</evidence>
<feature type="compositionally biased region" description="Basic and acidic residues" evidence="1">
    <location>
        <begin position="1925"/>
        <end position="1934"/>
    </location>
</feature>
<keyword evidence="3" id="KW-1185">Reference proteome</keyword>
<comment type="caution">
    <text evidence="2">The sequence shown here is derived from an EMBL/GenBank/DDBJ whole genome shotgun (WGS) entry which is preliminary data.</text>
</comment>
<name>A0ABV6YYG3_UNCC1</name>
<reference evidence="2 3" key="1">
    <citation type="submission" date="2024-09" db="EMBL/GenBank/DDBJ databases">
        <title>Laminarin stimulates single cell rates of sulfate reduction while oxygen inhibits transcriptomic activity in coastal marine sediment.</title>
        <authorList>
            <person name="Lindsay M."/>
            <person name="Orcutt B."/>
            <person name="Emerson D."/>
            <person name="Stepanauskas R."/>
            <person name="D'Angelo T."/>
        </authorList>
    </citation>
    <scope>NUCLEOTIDE SEQUENCE [LARGE SCALE GENOMIC DNA]</scope>
    <source>
        <strain evidence="2">SAG AM-311-K15</strain>
    </source>
</reference>
<dbReference type="Proteomes" id="UP001594351">
    <property type="component" value="Unassembled WGS sequence"/>
</dbReference>
<feature type="region of interest" description="Disordered" evidence="1">
    <location>
        <begin position="1904"/>
        <end position="1934"/>
    </location>
</feature>
<evidence type="ECO:0000313" key="2">
    <source>
        <dbReference type="EMBL" id="MFC1851244.1"/>
    </source>
</evidence>
<protein>
    <submittedName>
        <fullName evidence="2">Ig-like domain-containing protein</fullName>
    </submittedName>
</protein>
<feature type="compositionally biased region" description="Low complexity" evidence="1">
    <location>
        <begin position="1912"/>
        <end position="1924"/>
    </location>
</feature>
<dbReference type="Gene3D" id="2.60.40.10">
    <property type="entry name" value="Immunoglobulins"/>
    <property type="match status" value="2"/>
</dbReference>
<dbReference type="InterPro" id="IPR013783">
    <property type="entry name" value="Ig-like_fold"/>
</dbReference>